<gene>
    <name evidence="2" type="ORF">MIMGU_mgv1a007227mg</name>
</gene>
<evidence type="ECO:0000313" key="3">
    <source>
        <dbReference type="Proteomes" id="UP000030748"/>
    </source>
</evidence>
<organism evidence="2 3">
    <name type="scientific">Erythranthe guttata</name>
    <name type="common">Yellow monkey flower</name>
    <name type="synonym">Mimulus guttatus</name>
    <dbReference type="NCBI Taxonomy" id="4155"/>
    <lineage>
        <taxon>Eukaryota</taxon>
        <taxon>Viridiplantae</taxon>
        <taxon>Streptophyta</taxon>
        <taxon>Embryophyta</taxon>
        <taxon>Tracheophyta</taxon>
        <taxon>Spermatophyta</taxon>
        <taxon>Magnoliopsida</taxon>
        <taxon>eudicotyledons</taxon>
        <taxon>Gunneridae</taxon>
        <taxon>Pentapetalae</taxon>
        <taxon>asterids</taxon>
        <taxon>lamiids</taxon>
        <taxon>Lamiales</taxon>
        <taxon>Phrymaceae</taxon>
        <taxon>Erythranthe</taxon>
    </lineage>
</organism>
<dbReference type="AlphaFoldDB" id="A0A022QR12"/>
<dbReference type="Gene3D" id="2.120.10.30">
    <property type="entry name" value="TolB, C-terminal domain"/>
    <property type="match status" value="1"/>
</dbReference>
<keyword evidence="1" id="KW-0732">Signal</keyword>
<sequence>MASPVFFSVIFLMFVLFHQITAQDGYTVSTVLDGDKSNVKVNPHSILHQSPPSDAFVLLDSVASTFYTVSLPTTSNETVIKSLAGNGKPGFIDGDLASARFNKPRSFAVDFNGNVYVADMLNRAVRKITKTGVTTIAGGNSQNSGRTDGPARDASFSNNFELTFIPQRCALMVSDHGNRLIRQINLKAADCKRQSGSVLGTTSAWLLGLGLSCLLSLILGFVIRPYVIPYGGSDPRHSSSWTQCLMSLEKQTLMLCSGIRSVLAKSTVCTPLMVKSRSTTSCAKSVSLLDMDEVCSGSGNSNIIPPLMVESRCTSCAKSVSLLDLAEVNSGSGNSNIGISSEIDDQLKDMISFGGGLVLPANGNNETVERKEEERESSDVWMSEKERVDCMIVANFVKFEEEASRDYSPESLQE</sequence>
<dbReference type="eggNOG" id="ENOG502QQTE">
    <property type="taxonomic scope" value="Eukaryota"/>
</dbReference>
<keyword evidence="3" id="KW-1185">Reference proteome</keyword>
<dbReference type="PANTHER" id="PTHR13833">
    <property type="match status" value="1"/>
</dbReference>
<feature type="chain" id="PRO_5001504495" description="NHL repeat-containing protein" evidence="1">
    <location>
        <begin position="23"/>
        <end position="414"/>
    </location>
</feature>
<dbReference type="InterPro" id="IPR011042">
    <property type="entry name" value="6-blade_b-propeller_TolB-like"/>
</dbReference>
<feature type="signal peptide" evidence="1">
    <location>
        <begin position="1"/>
        <end position="22"/>
    </location>
</feature>
<dbReference type="Proteomes" id="UP000030748">
    <property type="component" value="Unassembled WGS sequence"/>
</dbReference>
<dbReference type="SUPFAM" id="SSF101898">
    <property type="entry name" value="NHL repeat"/>
    <property type="match status" value="1"/>
</dbReference>
<evidence type="ECO:0000256" key="1">
    <source>
        <dbReference type="SAM" id="SignalP"/>
    </source>
</evidence>
<protein>
    <recommendedName>
        <fullName evidence="4">NHL repeat-containing protein</fullName>
    </recommendedName>
</protein>
<name>A0A022QR12_ERYGU</name>
<dbReference type="EMBL" id="KI631169">
    <property type="protein sequence ID" value="EYU29718.1"/>
    <property type="molecule type" value="Genomic_DNA"/>
</dbReference>
<reference evidence="2 3" key="1">
    <citation type="journal article" date="2013" name="Proc. Natl. Acad. Sci. U.S.A.">
        <title>Fine-scale variation in meiotic recombination in Mimulus inferred from population shotgun sequencing.</title>
        <authorList>
            <person name="Hellsten U."/>
            <person name="Wright K.M."/>
            <person name="Jenkins J."/>
            <person name="Shu S."/>
            <person name="Yuan Y."/>
            <person name="Wessler S.R."/>
            <person name="Schmutz J."/>
            <person name="Willis J.H."/>
            <person name="Rokhsar D.S."/>
        </authorList>
    </citation>
    <scope>NUCLEOTIDE SEQUENCE [LARGE SCALE GENOMIC DNA]</scope>
    <source>
        <strain evidence="3">cv. DUN x IM62</strain>
    </source>
</reference>
<evidence type="ECO:0008006" key="4">
    <source>
        <dbReference type="Google" id="ProtNLM"/>
    </source>
</evidence>
<accession>A0A022QR12</accession>
<proteinExistence type="predicted"/>
<dbReference type="PANTHER" id="PTHR13833:SF71">
    <property type="entry name" value="NHL DOMAIN-CONTAINING PROTEIN"/>
    <property type="match status" value="1"/>
</dbReference>
<evidence type="ECO:0000313" key="2">
    <source>
        <dbReference type="EMBL" id="EYU29718.1"/>
    </source>
</evidence>